<organism evidence="3 4">
    <name type="scientific">Caldisphaera lagunensis (strain DSM 15908 / JCM 11604 / ANMR 0165 / IC-154)</name>
    <dbReference type="NCBI Taxonomy" id="1056495"/>
    <lineage>
        <taxon>Archaea</taxon>
        <taxon>Thermoproteota</taxon>
        <taxon>Thermoprotei</taxon>
        <taxon>Acidilobales</taxon>
        <taxon>Caldisphaeraceae</taxon>
        <taxon>Caldisphaera</taxon>
    </lineage>
</organism>
<dbReference type="GeneID" id="14211382"/>
<keyword evidence="2" id="KW-0812">Transmembrane</keyword>
<feature type="transmembrane region" description="Helical" evidence="2">
    <location>
        <begin position="199"/>
        <end position="218"/>
    </location>
</feature>
<evidence type="ECO:0000313" key="4">
    <source>
        <dbReference type="Proteomes" id="UP000010469"/>
    </source>
</evidence>
<dbReference type="RefSeq" id="WP_015231808.1">
    <property type="nucleotide sequence ID" value="NC_019791.1"/>
</dbReference>
<dbReference type="eggNOG" id="arCOG06957">
    <property type="taxonomic scope" value="Archaea"/>
</dbReference>
<feature type="region of interest" description="Disordered" evidence="1">
    <location>
        <begin position="135"/>
        <end position="164"/>
    </location>
</feature>
<gene>
    <name evidence="3" type="ordered locus">Calag_0122</name>
</gene>
<evidence type="ECO:0000256" key="1">
    <source>
        <dbReference type="SAM" id="MobiDB-lite"/>
    </source>
</evidence>
<protein>
    <submittedName>
        <fullName evidence="3">Uncharacterized protein</fullName>
    </submittedName>
</protein>
<dbReference type="KEGG" id="clg:Calag_0122"/>
<sequence length="338" mass="36298" precursor="true">MSKYKYFYIAFICCSLILLAIPIAFSASGTSKFIINQTTFNITPGKSVSEKFQLVLSSGTTWGTDIAVSPSVSGISITFNPSSGDPTFSGSFTISVSNNAKPGKYVFNVSATGDDPTTSPTSIIVYVSSPAISTTTTTTTTSTSSTTTTTTSTPTPVTTTTTTSTTKQGNYFVYVIAVLVILAIIIGGVLYYSKSANSVKYAVSSFSILSILISLYLIFFDSTLRSFASIHYYLLIIYTIILILINPLIYGKRLNIIYPIQAIISAIFFIGMLLDSLLGMPLSSIGDAGSSFSMNYFFGFGANSVSTFPISFSFSFLLILTFLILISSIIGIFKKNIK</sequence>
<dbReference type="HOGENOM" id="CLU_775233_0_0_2"/>
<feature type="transmembrane region" description="Helical" evidence="2">
    <location>
        <begin position="256"/>
        <end position="274"/>
    </location>
</feature>
<dbReference type="AlphaFoldDB" id="L0AA32"/>
<evidence type="ECO:0000313" key="3">
    <source>
        <dbReference type="EMBL" id="AFZ69910.1"/>
    </source>
</evidence>
<feature type="transmembrane region" description="Helical" evidence="2">
    <location>
        <begin position="310"/>
        <end position="333"/>
    </location>
</feature>
<keyword evidence="2" id="KW-1133">Transmembrane helix</keyword>
<reference evidence="4" key="1">
    <citation type="submission" date="2012-03" db="EMBL/GenBank/DDBJ databases">
        <title>Complete genome of Caldisphaera lagunensis DSM 15908.</title>
        <authorList>
            <person name="Lucas S."/>
            <person name="Copeland A."/>
            <person name="Lapidus A."/>
            <person name="Glavina del Rio T."/>
            <person name="Dalin E."/>
            <person name="Tice H."/>
            <person name="Bruce D."/>
            <person name="Goodwin L."/>
            <person name="Pitluck S."/>
            <person name="Peters L."/>
            <person name="Mikhailova N."/>
            <person name="Teshima H."/>
            <person name="Kyrpides N."/>
            <person name="Mavromatis K."/>
            <person name="Ivanova N."/>
            <person name="Brettin T."/>
            <person name="Detter J.C."/>
            <person name="Han C."/>
            <person name="Larimer F."/>
            <person name="Land M."/>
            <person name="Hauser L."/>
            <person name="Markowitz V."/>
            <person name="Cheng J.-F."/>
            <person name="Hugenholtz P."/>
            <person name="Woyke T."/>
            <person name="Wu D."/>
            <person name="Spring S."/>
            <person name="Schroeder M."/>
            <person name="Brambilla E."/>
            <person name="Klenk H.-P."/>
            <person name="Eisen J.A."/>
        </authorList>
    </citation>
    <scope>NUCLEOTIDE SEQUENCE [LARGE SCALE GENOMIC DNA]</scope>
    <source>
        <strain evidence="4">DSM 15908 / JCM 11604 / IC-154</strain>
    </source>
</reference>
<evidence type="ECO:0000256" key="2">
    <source>
        <dbReference type="SAM" id="Phobius"/>
    </source>
</evidence>
<dbReference type="OrthoDB" id="57554at2157"/>
<keyword evidence="4" id="KW-1185">Reference proteome</keyword>
<proteinExistence type="predicted"/>
<keyword evidence="2" id="KW-0472">Membrane</keyword>
<feature type="transmembrane region" description="Helical" evidence="2">
    <location>
        <begin position="171"/>
        <end position="192"/>
    </location>
</feature>
<dbReference type="Proteomes" id="UP000010469">
    <property type="component" value="Chromosome"/>
</dbReference>
<dbReference type="InParanoid" id="L0AA32"/>
<feature type="transmembrane region" description="Helical" evidence="2">
    <location>
        <begin position="230"/>
        <end position="249"/>
    </location>
</feature>
<accession>L0AA32</accession>
<dbReference type="EMBL" id="CP003378">
    <property type="protein sequence ID" value="AFZ69910.1"/>
    <property type="molecule type" value="Genomic_DNA"/>
</dbReference>
<name>L0AA32_CALLD</name>